<dbReference type="PANTHER" id="PTHR43745:SF2">
    <property type="entry name" value="NITROREDUCTASE MJ1384-RELATED"/>
    <property type="match status" value="1"/>
</dbReference>
<reference evidence="4 5" key="1">
    <citation type="submission" date="2019-06" db="EMBL/GenBank/DDBJ databases">
        <title>Sequencing the genomes of 1000 actinobacteria strains.</title>
        <authorList>
            <person name="Klenk H.-P."/>
        </authorList>
    </citation>
    <scope>NUCLEOTIDE SEQUENCE [LARGE SCALE GENOMIC DNA]</scope>
    <source>
        <strain evidence="4 5">DSM 41649</strain>
    </source>
</reference>
<evidence type="ECO:0000256" key="1">
    <source>
        <dbReference type="SAM" id="MobiDB-lite"/>
    </source>
</evidence>
<evidence type="ECO:0000259" key="2">
    <source>
        <dbReference type="Pfam" id="PF00881"/>
    </source>
</evidence>
<evidence type="ECO:0000259" key="3">
    <source>
        <dbReference type="Pfam" id="PF22767"/>
    </source>
</evidence>
<dbReference type="GO" id="GO:0016491">
    <property type="term" value="F:oxidoreductase activity"/>
    <property type="evidence" value="ECO:0007669"/>
    <property type="project" value="InterPro"/>
</dbReference>
<dbReference type="CDD" id="cd02142">
    <property type="entry name" value="McbC_SagB-like_oxidoreductase"/>
    <property type="match status" value="1"/>
</dbReference>
<feature type="domain" description="Nitroreductase" evidence="2">
    <location>
        <begin position="313"/>
        <end position="485"/>
    </location>
</feature>
<dbReference type="InterPro" id="IPR020051">
    <property type="entry name" value="SagB-type_dehydrogenase"/>
</dbReference>
<dbReference type="NCBIfam" id="TIGR03605">
    <property type="entry name" value="antibiot_sagB"/>
    <property type="match status" value="1"/>
</dbReference>
<dbReference type="InterPro" id="IPR054488">
    <property type="entry name" value="ThcOx_dom2"/>
</dbReference>
<dbReference type="PANTHER" id="PTHR43745">
    <property type="entry name" value="NITROREDUCTASE MJ1384-RELATED"/>
    <property type="match status" value="1"/>
</dbReference>
<dbReference type="Gene3D" id="3.40.109.10">
    <property type="entry name" value="NADH Oxidase"/>
    <property type="match status" value="1"/>
</dbReference>
<keyword evidence="5" id="KW-1185">Reference proteome</keyword>
<dbReference type="RefSeq" id="WP_145793401.1">
    <property type="nucleotide sequence ID" value="NZ_BAAABR010000022.1"/>
</dbReference>
<organism evidence="4 5">
    <name type="scientific">Kitasatospora atroaurantiaca</name>
    <dbReference type="NCBI Taxonomy" id="285545"/>
    <lineage>
        <taxon>Bacteria</taxon>
        <taxon>Bacillati</taxon>
        <taxon>Actinomycetota</taxon>
        <taxon>Actinomycetes</taxon>
        <taxon>Kitasatosporales</taxon>
        <taxon>Streptomycetaceae</taxon>
        <taxon>Kitasatospora</taxon>
    </lineage>
</organism>
<feature type="region of interest" description="Disordered" evidence="1">
    <location>
        <begin position="486"/>
        <end position="510"/>
    </location>
</feature>
<evidence type="ECO:0000313" key="5">
    <source>
        <dbReference type="Proteomes" id="UP000318416"/>
    </source>
</evidence>
<accession>A0A561EVE3</accession>
<dbReference type="InterPro" id="IPR052544">
    <property type="entry name" value="Bacteriocin_Proc_Enz"/>
</dbReference>
<gene>
    <name evidence="4" type="ORF">FB465_4698</name>
</gene>
<sequence length="522" mass="55462">MRTSSRTPEAGSPRLVRLWSLREDVLVEAAPEGGGVLLHGRWGTERVTDADPVTGEALRRMCLGPVSLENVLSEAERGAAERITGLLERFQHLVVRSLALEGGEHPLLSVVPMSPHAALDPHVPVPDRPVRLSRFAALHSDGDGFTLESPLSLHRVLLEDSDSVALVGALGWASSPEEIAAASALPRTVVLEIIALLVAADLAVTGETPLADSGPGFAEDSDPALATWSPVDLLFHTRSTTGRHDNDFGATYPSLGRLAPEPAVKQTPDGPRFPLPRPTLRQVLATDPPFTVVLENCRSRCRFDPDGTALTVHQLGELLYRAMRVRSIGSVPVGPVEYQVSDRPYPSVGGSHPLEVYLTVDHCTGLPRGAYHYDPVRHSLTMVNKGEEELDELLTVARTAAGTPTACPVLITLAARFPRTAWKFSGLGYSMVLQEAGTAVQTLCLAGTAMGLATAALGTADIDVGARAAGTDWRVESAVGQLIVGPRGRQLPGGSAPAPGGAPHFRSLDDPDWAEASVEWPV</sequence>
<evidence type="ECO:0000313" key="4">
    <source>
        <dbReference type="EMBL" id="TWE19580.1"/>
    </source>
</evidence>
<name>A0A561EVE3_9ACTN</name>
<dbReference type="Pfam" id="PF00881">
    <property type="entry name" value="Nitroreductase"/>
    <property type="match status" value="1"/>
</dbReference>
<dbReference type="SUPFAM" id="SSF55469">
    <property type="entry name" value="FMN-dependent nitroreductase-like"/>
    <property type="match status" value="1"/>
</dbReference>
<feature type="domain" description="Cyanobactin oxidase ThcOx second" evidence="3">
    <location>
        <begin position="130"/>
        <end position="245"/>
    </location>
</feature>
<proteinExistence type="predicted"/>
<dbReference type="OrthoDB" id="3723182at2"/>
<dbReference type="InterPro" id="IPR029479">
    <property type="entry name" value="Nitroreductase"/>
</dbReference>
<dbReference type="InterPro" id="IPR000415">
    <property type="entry name" value="Nitroreductase-like"/>
</dbReference>
<dbReference type="Pfam" id="PF22767">
    <property type="entry name" value="ThcOx"/>
    <property type="match status" value="1"/>
</dbReference>
<protein>
    <submittedName>
        <fullName evidence="4">SagB-type dehydrogenase family enzyme</fullName>
    </submittedName>
</protein>
<dbReference type="AlphaFoldDB" id="A0A561EVE3"/>
<dbReference type="Proteomes" id="UP000318416">
    <property type="component" value="Unassembled WGS sequence"/>
</dbReference>
<feature type="compositionally biased region" description="Low complexity" evidence="1">
    <location>
        <begin position="492"/>
        <end position="503"/>
    </location>
</feature>
<dbReference type="EMBL" id="VIVR01000001">
    <property type="protein sequence ID" value="TWE19580.1"/>
    <property type="molecule type" value="Genomic_DNA"/>
</dbReference>
<comment type="caution">
    <text evidence="4">The sequence shown here is derived from an EMBL/GenBank/DDBJ whole genome shotgun (WGS) entry which is preliminary data.</text>
</comment>